<organism evidence="3 4">
    <name type="scientific">Streptomyces andamanensis</name>
    <dbReference type="NCBI Taxonomy" id="1565035"/>
    <lineage>
        <taxon>Bacteria</taxon>
        <taxon>Bacillati</taxon>
        <taxon>Actinomycetota</taxon>
        <taxon>Actinomycetes</taxon>
        <taxon>Kitasatosporales</taxon>
        <taxon>Streptomycetaceae</taxon>
        <taxon>Streptomyces</taxon>
    </lineage>
</organism>
<keyword evidence="4" id="KW-1185">Reference proteome</keyword>
<proteinExistence type="predicted"/>
<feature type="domain" description="Lantibiotic dehydratase N-terminal" evidence="2">
    <location>
        <begin position="166"/>
        <end position="781"/>
    </location>
</feature>
<gene>
    <name evidence="3" type="ORF">ACFPC0_38565</name>
</gene>
<dbReference type="RefSeq" id="WP_381744876.1">
    <property type="nucleotide sequence ID" value="NZ_JBHSDP010000031.1"/>
</dbReference>
<evidence type="ECO:0000313" key="4">
    <source>
        <dbReference type="Proteomes" id="UP001595824"/>
    </source>
</evidence>
<dbReference type="EMBL" id="JBHSDP010000031">
    <property type="protein sequence ID" value="MFC4333572.1"/>
    <property type="molecule type" value="Genomic_DNA"/>
</dbReference>
<evidence type="ECO:0000259" key="2">
    <source>
        <dbReference type="Pfam" id="PF04738"/>
    </source>
</evidence>
<dbReference type="Pfam" id="PF04738">
    <property type="entry name" value="Lant_dehydr_N"/>
    <property type="match status" value="1"/>
</dbReference>
<sequence length="956" mass="100977">MSAGTPPVRPAPAATCPAPGPRPASSADILSAPFGVRVAGLPATALDASRIPHSTELAVRIASLDQRLALDAARLGEELHGVIGTEAARPFKARMVGLRRAVHQGARIAALLDRAAPAHVLGAALADDLHRHTALLGTRDELLAELERLLPAETRSAAAALAGLVEDRAFAAGLGYASADLYADVLRWRERARAGRRPLDGAAVRLAKYAARAMAKPSPLTTFAASGFGRWAADAGAAVRLESTVRTEVAEAGLLPLSRIAAALALLPELEEAVELRVNPWATRVRSPGGGEEWLFTVPGPSGAVRSLPATPALEAILAAVHEAGSPRRLRALLGAPGPTGGTTARPGAATADTADAADTVVAQLVRLGLLEVRLGLPDQELDAASLCDWLGKRLPAPADTQPTGAQPTNTQAADRVRLLLADLRAVRDAADAARAAEPGSHGRLAATVHTRTTDAAHRLGLLGPAGRPERGTPYFHNTVVTGTAAVLDPAAWRTALADLALVPALLAPFDTLAPRREALGQRAASAYGPGFVRPLSTFLKDFGAHWDRAEPNTPDAPDSVFATARDTRRQDELRRLISGTAPGPDGTVRLDPRAVRELCAAWPDPHTSGDRHTCYVQTLPGTHAHPDTDTGTGPALVLNTVTGGHGTGRTRTARLLGAPRTHPDPATTLTAPESEQNGILYAEFDAAFGSALNQRAPATRYAIDLDGSTSHRPPGRLIRPADLDVAHDRHTGHLRLTHRPTGRVVRPLHLGLLATPLLPLPARLLVEVFGPASYTFWSDWPQLWQFLPPDPAAAPPRPGAGTAPGTGWTKMPRLALGSVVLRRAAWFVGRGQAPVRAAGEQDAAHLVRVHAWRAALGLPRRCFLRVLTPRPAGGFAGPALHDKDRKPVYLDFSHPHLLRVFERAAATDRPLLLTEALPDLHDAPAHRDGRRHAAEFLIELPATTVPAQQGRSETC</sequence>
<reference evidence="4" key="1">
    <citation type="journal article" date="2019" name="Int. J. Syst. Evol. Microbiol.">
        <title>The Global Catalogue of Microorganisms (GCM) 10K type strain sequencing project: providing services to taxonomists for standard genome sequencing and annotation.</title>
        <authorList>
            <consortium name="The Broad Institute Genomics Platform"/>
            <consortium name="The Broad Institute Genome Sequencing Center for Infectious Disease"/>
            <person name="Wu L."/>
            <person name="Ma J."/>
        </authorList>
    </citation>
    <scope>NUCLEOTIDE SEQUENCE [LARGE SCALE GENOMIC DNA]</scope>
    <source>
        <strain evidence="4">PCU 347</strain>
    </source>
</reference>
<dbReference type="InterPro" id="IPR006827">
    <property type="entry name" value="Lant_deHydtase_N"/>
</dbReference>
<accession>A0ABV8TSY1</accession>
<comment type="caution">
    <text evidence="3">The sequence shown here is derived from an EMBL/GenBank/DDBJ whole genome shotgun (WGS) entry which is preliminary data.</text>
</comment>
<protein>
    <submittedName>
        <fullName evidence="3">Lantibiotic dehydratase</fullName>
    </submittedName>
</protein>
<dbReference type="Proteomes" id="UP001595824">
    <property type="component" value="Unassembled WGS sequence"/>
</dbReference>
<evidence type="ECO:0000313" key="3">
    <source>
        <dbReference type="EMBL" id="MFC4333572.1"/>
    </source>
</evidence>
<feature type="compositionally biased region" description="Low complexity" evidence="1">
    <location>
        <begin position="1"/>
        <end position="17"/>
    </location>
</feature>
<evidence type="ECO:0000256" key="1">
    <source>
        <dbReference type="SAM" id="MobiDB-lite"/>
    </source>
</evidence>
<name>A0ABV8TSY1_9ACTN</name>
<feature type="region of interest" description="Disordered" evidence="1">
    <location>
        <begin position="1"/>
        <end position="24"/>
    </location>
</feature>